<sequence>MAPSLTSANLVLFTAAGLFYGMYLVLFFISTYLLVRRRGGPTASHERRKRGSIFTSMLFLSVILLFVVITVHWIATVYRAFIGFVWTPTTSEAELYFNNLATPAAVIQDVFLALSYIIGDSMIVSVHKLGASAGLKIPSKIYRLWVVWTHNKLVLVVPIITLTAFTGERLCHDTAVVKIHPSKLYLQ</sequence>
<evidence type="ECO:0000313" key="2">
    <source>
        <dbReference type="EMBL" id="KAJ7768857.1"/>
    </source>
</evidence>
<keyword evidence="3" id="KW-1185">Reference proteome</keyword>
<accession>A0AAD7JNW6</accession>
<keyword evidence="1" id="KW-1133">Transmembrane helix</keyword>
<feature type="transmembrane region" description="Helical" evidence="1">
    <location>
        <begin position="12"/>
        <end position="35"/>
    </location>
</feature>
<comment type="caution">
    <text evidence="2">The sequence shown here is derived from an EMBL/GenBank/DDBJ whole genome shotgun (WGS) entry which is preliminary data.</text>
</comment>
<dbReference type="Proteomes" id="UP001215598">
    <property type="component" value="Unassembled WGS sequence"/>
</dbReference>
<organism evidence="2 3">
    <name type="scientific">Mycena metata</name>
    <dbReference type="NCBI Taxonomy" id="1033252"/>
    <lineage>
        <taxon>Eukaryota</taxon>
        <taxon>Fungi</taxon>
        <taxon>Dikarya</taxon>
        <taxon>Basidiomycota</taxon>
        <taxon>Agaricomycotina</taxon>
        <taxon>Agaricomycetes</taxon>
        <taxon>Agaricomycetidae</taxon>
        <taxon>Agaricales</taxon>
        <taxon>Marasmiineae</taxon>
        <taxon>Mycenaceae</taxon>
        <taxon>Mycena</taxon>
    </lineage>
</organism>
<reference evidence="2" key="1">
    <citation type="submission" date="2023-03" db="EMBL/GenBank/DDBJ databases">
        <title>Massive genome expansion in bonnet fungi (Mycena s.s.) driven by repeated elements and novel gene families across ecological guilds.</title>
        <authorList>
            <consortium name="Lawrence Berkeley National Laboratory"/>
            <person name="Harder C.B."/>
            <person name="Miyauchi S."/>
            <person name="Viragh M."/>
            <person name="Kuo A."/>
            <person name="Thoen E."/>
            <person name="Andreopoulos B."/>
            <person name="Lu D."/>
            <person name="Skrede I."/>
            <person name="Drula E."/>
            <person name="Henrissat B."/>
            <person name="Morin E."/>
            <person name="Kohler A."/>
            <person name="Barry K."/>
            <person name="LaButti K."/>
            <person name="Morin E."/>
            <person name="Salamov A."/>
            <person name="Lipzen A."/>
            <person name="Mereny Z."/>
            <person name="Hegedus B."/>
            <person name="Baldrian P."/>
            <person name="Stursova M."/>
            <person name="Weitz H."/>
            <person name="Taylor A."/>
            <person name="Grigoriev I.V."/>
            <person name="Nagy L.G."/>
            <person name="Martin F."/>
            <person name="Kauserud H."/>
        </authorList>
    </citation>
    <scope>NUCLEOTIDE SEQUENCE</scope>
    <source>
        <strain evidence="2">CBHHK182m</strain>
    </source>
</reference>
<gene>
    <name evidence="2" type="ORF">B0H16DRAFT_1882038</name>
</gene>
<protein>
    <submittedName>
        <fullName evidence="2">Uncharacterized protein</fullName>
    </submittedName>
</protein>
<proteinExistence type="predicted"/>
<keyword evidence="1" id="KW-0472">Membrane</keyword>
<keyword evidence="1" id="KW-0812">Transmembrane</keyword>
<evidence type="ECO:0000256" key="1">
    <source>
        <dbReference type="SAM" id="Phobius"/>
    </source>
</evidence>
<evidence type="ECO:0000313" key="3">
    <source>
        <dbReference type="Proteomes" id="UP001215598"/>
    </source>
</evidence>
<dbReference type="AlphaFoldDB" id="A0AAD7JNW6"/>
<feature type="transmembrane region" description="Helical" evidence="1">
    <location>
        <begin position="95"/>
        <end position="118"/>
    </location>
</feature>
<dbReference type="EMBL" id="JARKIB010000019">
    <property type="protein sequence ID" value="KAJ7768857.1"/>
    <property type="molecule type" value="Genomic_DNA"/>
</dbReference>
<name>A0AAD7JNW6_9AGAR</name>
<feature type="transmembrane region" description="Helical" evidence="1">
    <location>
        <begin position="56"/>
        <end position="75"/>
    </location>
</feature>